<organism evidence="2 3">
    <name type="scientific">Trifolium medium</name>
    <dbReference type="NCBI Taxonomy" id="97028"/>
    <lineage>
        <taxon>Eukaryota</taxon>
        <taxon>Viridiplantae</taxon>
        <taxon>Streptophyta</taxon>
        <taxon>Embryophyta</taxon>
        <taxon>Tracheophyta</taxon>
        <taxon>Spermatophyta</taxon>
        <taxon>Magnoliopsida</taxon>
        <taxon>eudicotyledons</taxon>
        <taxon>Gunneridae</taxon>
        <taxon>Pentapetalae</taxon>
        <taxon>rosids</taxon>
        <taxon>fabids</taxon>
        <taxon>Fabales</taxon>
        <taxon>Fabaceae</taxon>
        <taxon>Papilionoideae</taxon>
        <taxon>50 kb inversion clade</taxon>
        <taxon>NPAAA clade</taxon>
        <taxon>Hologalegina</taxon>
        <taxon>IRL clade</taxon>
        <taxon>Trifolieae</taxon>
        <taxon>Trifolium</taxon>
    </lineage>
</organism>
<keyword evidence="3" id="KW-1185">Reference proteome</keyword>
<dbReference type="AlphaFoldDB" id="A0A392TJU9"/>
<feature type="non-terminal residue" evidence="2">
    <location>
        <position position="78"/>
    </location>
</feature>
<comment type="caution">
    <text evidence="2">The sequence shown here is derived from an EMBL/GenBank/DDBJ whole genome shotgun (WGS) entry which is preliminary data.</text>
</comment>
<name>A0A392TJU9_9FABA</name>
<dbReference type="Proteomes" id="UP000265520">
    <property type="component" value="Unassembled WGS sequence"/>
</dbReference>
<accession>A0A392TJU9</accession>
<evidence type="ECO:0000256" key="1">
    <source>
        <dbReference type="SAM" id="Coils"/>
    </source>
</evidence>
<feature type="coiled-coil region" evidence="1">
    <location>
        <begin position="16"/>
        <end position="74"/>
    </location>
</feature>
<keyword evidence="1" id="KW-0175">Coiled coil</keyword>
<sequence length="78" mass="8665">MSLVLNEEGSASECEIVKLRARNNSLETKIIKLETDLQDREEKAKIFADTMAELRAAQASLAKLTEKKKSADDRGAEL</sequence>
<proteinExistence type="predicted"/>
<evidence type="ECO:0000313" key="2">
    <source>
        <dbReference type="EMBL" id="MCI61252.1"/>
    </source>
</evidence>
<evidence type="ECO:0000313" key="3">
    <source>
        <dbReference type="Proteomes" id="UP000265520"/>
    </source>
</evidence>
<protein>
    <submittedName>
        <fullName evidence="2">Uncharacterized protein</fullName>
    </submittedName>
</protein>
<dbReference type="EMBL" id="LXQA010596208">
    <property type="protein sequence ID" value="MCI61252.1"/>
    <property type="molecule type" value="Genomic_DNA"/>
</dbReference>
<reference evidence="2 3" key="1">
    <citation type="journal article" date="2018" name="Front. Plant Sci.">
        <title>Red Clover (Trifolium pratense) and Zigzag Clover (T. medium) - A Picture of Genomic Similarities and Differences.</title>
        <authorList>
            <person name="Dluhosova J."/>
            <person name="Istvanek J."/>
            <person name="Nedelnik J."/>
            <person name="Repkova J."/>
        </authorList>
    </citation>
    <scope>NUCLEOTIDE SEQUENCE [LARGE SCALE GENOMIC DNA]</scope>
    <source>
        <strain evidence="3">cv. 10/8</strain>
        <tissue evidence="2">Leaf</tissue>
    </source>
</reference>